<keyword evidence="3" id="KW-1185">Reference proteome</keyword>
<dbReference type="Proteomes" id="UP000826651">
    <property type="component" value="Unassembled WGS sequence"/>
</dbReference>
<dbReference type="EMBL" id="JAGSHT010000011">
    <property type="protein sequence ID" value="MBZ2196756.1"/>
    <property type="molecule type" value="Genomic_DNA"/>
</dbReference>
<evidence type="ECO:0000313" key="2">
    <source>
        <dbReference type="EMBL" id="MBZ2196756.1"/>
    </source>
</evidence>
<organism evidence="2 3">
    <name type="scientific">Occultella gossypii</name>
    <dbReference type="NCBI Taxonomy" id="2800820"/>
    <lineage>
        <taxon>Bacteria</taxon>
        <taxon>Bacillati</taxon>
        <taxon>Actinomycetota</taxon>
        <taxon>Actinomycetes</taxon>
        <taxon>Micrococcales</taxon>
        <taxon>Ruaniaceae</taxon>
        <taxon>Occultella</taxon>
    </lineage>
</organism>
<evidence type="ECO:0000313" key="3">
    <source>
        <dbReference type="Proteomes" id="UP000826651"/>
    </source>
</evidence>
<dbReference type="RefSeq" id="WP_223405937.1">
    <property type="nucleotide sequence ID" value="NZ_JAGSHT010000011.1"/>
</dbReference>
<name>A0ABS7S8S6_9MICO</name>
<gene>
    <name evidence="2" type="ORF">KCQ71_11370</name>
</gene>
<comment type="caution">
    <text evidence="2">The sequence shown here is derived from an EMBL/GenBank/DDBJ whole genome shotgun (WGS) entry which is preliminary data.</text>
</comment>
<evidence type="ECO:0000256" key="1">
    <source>
        <dbReference type="SAM" id="MobiDB-lite"/>
    </source>
</evidence>
<accession>A0ABS7S8S6</accession>
<feature type="compositionally biased region" description="Basic and acidic residues" evidence="1">
    <location>
        <begin position="1"/>
        <end position="19"/>
    </location>
</feature>
<protein>
    <submittedName>
        <fullName evidence="2">Uncharacterized protein</fullName>
    </submittedName>
</protein>
<reference evidence="2 3" key="1">
    <citation type="submission" date="2021-04" db="EMBL/GenBank/DDBJ databases">
        <title>Ruania sp. nov., isolated from sandy soil of mangrove forest.</title>
        <authorList>
            <person name="Ge X."/>
            <person name="Huang R."/>
            <person name="Liu W."/>
        </authorList>
    </citation>
    <scope>NUCLEOTIDE SEQUENCE [LARGE SCALE GENOMIC DNA]</scope>
    <source>
        <strain evidence="2 3">N2-46</strain>
    </source>
</reference>
<sequence length="250" mass="27141">MRQGGLRDEPEAHTGDRVRSRSSGVTTRFDPGAAGPPAHLRSISPALQRMVGNAATTVVIQRATGNSAVDAAVRRVRAKGEGVLDDATLGVVLRYAHGAKNSDSGKWETYMESMVVSHTEWLRKRSHVMFGAMNDERPTGLHSIAAGPRVVEPLGNPTPGSTFYRQWVGKPNAYYDASPKKKKWAKPSSFFPANWSEDQIKALVILDKAADYRPQAARGMALAVNDESVFPNLQAPMPPLPAGRVKTKDV</sequence>
<proteinExistence type="predicted"/>
<feature type="region of interest" description="Disordered" evidence="1">
    <location>
        <begin position="1"/>
        <end position="39"/>
    </location>
</feature>